<sequence>MSIAPRNYPSLCSFPPLPRTTPSKQNPCLTFPCSYYFFELLILGLSSLYLQYPVEKTINFRC</sequence>
<keyword evidence="1" id="KW-1133">Transmembrane helix</keyword>
<evidence type="ECO:0000256" key="1">
    <source>
        <dbReference type="SAM" id="Phobius"/>
    </source>
</evidence>
<keyword evidence="3" id="KW-1185">Reference proteome</keyword>
<evidence type="ECO:0000313" key="3">
    <source>
        <dbReference type="Proteomes" id="UP000607653"/>
    </source>
</evidence>
<dbReference type="EMBL" id="DUZY01000002">
    <property type="protein sequence ID" value="DAD28643.1"/>
    <property type="molecule type" value="Genomic_DNA"/>
</dbReference>
<proteinExistence type="predicted"/>
<accession>A0A822Y991</accession>
<name>A0A822Y991_NELNU</name>
<comment type="caution">
    <text evidence="2">The sequence shown here is derived from an EMBL/GenBank/DDBJ whole genome shotgun (WGS) entry which is preliminary data.</text>
</comment>
<protein>
    <submittedName>
        <fullName evidence="2">Uncharacterized protein</fullName>
    </submittedName>
</protein>
<reference evidence="2 3" key="1">
    <citation type="journal article" date="2020" name="Mol. Biol. Evol.">
        <title>Distinct Expression and Methylation Patterns for Genes with Different Fates following a Single Whole-Genome Duplication in Flowering Plants.</title>
        <authorList>
            <person name="Shi T."/>
            <person name="Rahmani R.S."/>
            <person name="Gugger P.F."/>
            <person name="Wang M."/>
            <person name="Li H."/>
            <person name="Zhang Y."/>
            <person name="Li Z."/>
            <person name="Wang Q."/>
            <person name="Van de Peer Y."/>
            <person name="Marchal K."/>
            <person name="Chen J."/>
        </authorList>
    </citation>
    <scope>NUCLEOTIDE SEQUENCE [LARGE SCALE GENOMIC DNA]</scope>
    <source>
        <tissue evidence="2">Leaf</tissue>
    </source>
</reference>
<dbReference type="Proteomes" id="UP000607653">
    <property type="component" value="Unassembled WGS sequence"/>
</dbReference>
<dbReference type="AlphaFoldDB" id="A0A822Y991"/>
<gene>
    <name evidence="2" type="ORF">HUJ06_030111</name>
</gene>
<feature type="transmembrane region" description="Helical" evidence="1">
    <location>
        <begin position="34"/>
        <end position="52"/>
    </location>
</feature>
<organism evidence="2 3">
    <name type="scientific">Nelumbo nucifera</name>
    <name type="common">Sacred lotus</name>
    <dbReference type="NCBI Taxonomy" id="4432"/>
    <lineage>
        <taxon>Eukaryota</taxon>
        <taxon>Viridiplantae</taxon>
        <taxon>Streptophyta</taxon>
        <taxon>Embryophyta</taxon>
        <taxon>Tracheophyta</taxon>
        <taxon>Spermatophyta</taxon>
        <taxon>Magnoliopsida</taxon>
        <taxon>Proteales</taxon>
        <taxon>Nelumbonaceae</taxon>
        <taxon>Nelumbo</taxon>
    </lineage>
</organism>
<keyword evidence="1" id="KW-0472">Membrane</keyword>
<keyword evidence="1" id="KW-0812">Transmembrane</keyword>
<evidence type="ECO:0000313" key="2">
    <source>
        <dbReference type="EMBL" id="DAD28643.1"/>
    </source>
</evidence>